<organism evidence="3 4">
    <name type="scientific">Coprinopsis marcescibilis</name>
    <name type="common">Agaric fungus</name>
    <name type="synonym">Psathyrella marcescibilis</name>
    <dbReference type="NCBI Taxonomy" id="230819"/>
    <lineage>
        <taxon>Eukaryota</taxon>
        <taxon>Fungi</taxon>
        <taxon>Dikarya</taxon>
        <taxon>Basidiomycota</taxon>
        <taxon>Agaricomycotina</taxon>
        <taxon>Agaricomycetes</taxon>
        <taxon>Agaricomycetidae</taxon>
        <taxon>Agaricales</taxon>
        <taxon>Agaricineae</taxon>
        <taxon>Psathyrellaceae</taxon>
        <taxon>Coprinopsis</taxon>
    </lineage>
</organism>
<feature type="compositionally biased region" description="Polar residues" evidence="1">
    <location>
        <begin position="239"/>
        <end position="303"/>
    </location>
</feature>
<dbReference type="STRING" id="230819.A0A5C3LAH9"/>
<evidence type="ECO:0000256" key="1">
    <source>
        <dbReference type="SAM" id="MobiDB-lite"/>
    </source>
</evidence>
<evidence type="ECO:0000256" key="2">
    <source>
        <dbReference type="SAM" id="Phobius"/>
    </source>
</evidence>
<gene>
    <name evidence="3" type="ORF">FA15DRAFT_663423</name>
</gene>
<feature type="compositionally biased region" description="Polar residues" evidence="1">
    <location>
        <begin position="192"/>
        <end position="208"/>
    </location>
</feature>
<name>A0A5C3LAH9_COPMA</name>
<keyword evidence="2" id="KW-1133">Transmembrane helix</keyword>
<keyword evidence="4" id="KW-1185">Reference proteome</keyword>
<evidence type="ECO:0000313" key="4">
    <source>
        <dbReference type="Proteomes" id="UP000307440"/>
    </source>
</evidence>
<dbReference type="OrthoDB" id="2576311at2759"/>
<keyword evidence="2" id="KW-0472">Membrane</keyword>
<dbReference type="EMBL" id="ML210147">
    <property type="protein sequence ID" value="TFK30079.1"/>
    <property type="molecule type" value="Genomic_DNA"/>
</dbReference>
<evidence type="ECO:0000313" key="3">
    <source>
        <dbReference type="EMBL" id="TFK30079.1"/>
    </source>
</evidence>
<proteinExistence type="predicted"/>
<sequence length="311" mass="32335">MAGSATAVCTSTDRWSFNSRDQSPCFVATQLAGACVGGDFRLPPLGEGFVYLGPNREVVNACRCSSVYYSVLSACAECQGRNWVTWTDYNDNCTAVNLQQFPAQIPTGVSVPQWAYLDVSVDDTFDVSLAQAARGPEATGGTSPNLPGGGSGGSQVNAGAIAGGVIGGVAGLALIGLLIFFILRQKKKNKTPPSAQYAASQPESTSIPPYTPPPMSYGNTGDGSTYPSANPAKVYDPNDPSTWPSNSFSPSPQNTGNQSSNHGAFPVNSNPGYVPQVNTGHSGSTGYASNPHTTYTQPNQPTGRYTGVAEI</sequence>
<feature type="compositionally biased region" description="Polar residues" evidence="1">
    <location>
        <begin position="217"/>
        <end position="228"/>
    </location>
</feature>
<feature type="region of interest" description="Disordered" evidence="1">
    <location>
        <begin position="192"/>
        <end position="311"/>
    </location>
</feature>
<protein>
    <submittedName>
        <fullName evidence="3">Uncharacterized protein</fullName>
    </submittedName>
</protein>
<dbReference type="Proteomes" id="UP000307440">
    <property type="component" value="Unassembled WGS sequence"/>
</dbReference>
<reference evidence="3 4" key="1">
    <citation type="journal article" date="2019" name="Nat. Ecol. Evol.">
        <title>Megaphylogeny resolves global patterns of mushroom evolution.</title>
        <authorList>
            <person name="Varga T."/>
            <person name="Krizsan K."/>
            <person name="Foldi C."/>
            <person name="Dima B."/>
            <person name="Sanchez-Garcia M."/>
            <person name="Sanchez-Ramirez S."/>
            <person name="Szollosi G.J."/>
            <person name="Szarkandi J.G."/>
            <person name="Papp V."/>
            <person name="Albert L."/>
            <person name="Andreopoulos W."/>
            <person name="Angelini C."/>
            <person name="Antonin V."/>
            <person name="Barry K.W."/>
            <person name="Bougher N.L."/>
            <person name="Buchanan P."/>
            <person name="Buyck B."/>
            <person name="Bense V."/>
            <person name="Catcheside P."/>
            <person name="Chovatia M."/>
            <person name="Cooper J."/>
            <person name="Damon W."/>
            <person name="Desjardin D."/>
            <person name="Finy P."/>
            <person name="Geml J."/>
            <person name="Haridas S."/>
            <person name="Hughes K."/>
            <person name="Justo A."/>
            <person name="Karasinski D."/>
            <person name="Kautmanova I."/>
            <person name="Kiss B."/>
            <person name="Kocsube S."/>
            <person name="Kotiranta H."/>
            <person name="LaButti K.M."/>
            <person name="Lechner B.E."/>
            <person name="Liimatainen K."/>
            <person name="Lipzen A."/>
            <person name="Lukacs Z."/>
            <person name="Mihaltcheva S."/>
            <person name="Morgado L.N."/>
            <person name="Niskanen T."/>
            <person name="Noordeloos M.E."/>
            <person name="Ohm R.A."/>
            <person name="Ortiz-Santana B."/>
            <person name="Ovrebo C."/>
            <person name="Racz N."/>
            <person name="Riley R."/>
            <person name="Savchenko A."/>
            <person name="Shiryaev A."/>
            <person name="Soop K."/>
            <person name="Spirin V."/>
            <person name="Szebenyi C."/>
            <person name="Tomsovsky M."/>
            <person name="Tulloss R.E."/>
            <person name="Uehling J."/>
            <person name="Grigoriev I.V."/>
            <person name="Vagvolgyi C."/>
            <person name="Papp T."/>
            <person name="Martin F.M."/>
            <person name="Miettinen O."/>
            <person name="Hibbett D.S."/>
            <person name="Nagy L.G."/>
        </authorList>
    </citation>
    <scope>NUCLEOTIDE SEQUENCE [LARGE SCALE GENOMIC DNA]</scope>
    <source>
        <strain evidence="3 4">CBS 121175</strain>
    </source>
</reference>
<keyword evidence="2" id="KW-0812">Transmembrane</keyword>
<accession>A0A5C3LAH9</accession>
<feature type="transmembrane region" description="Helical" evidence="2">
    <location>
        <begin position="161"/>
        <end position="183"/>
    </location>
</feature>
<dbReference type="AlphaFoldDB" id="A0A5C3LAH9"/>